<dbReference type="EMBL" id="JBEPMA010000020">
    <property type="protein sequence ID" value="MET3618313.1"/>
    <property type="molecule type" value="Genomic_DNA"/>
</dbReference>
<dbReference type="CDD" id="cd02869">
    <property type="entry name" value="PseudoU_synth_RluA_like"/>
    <property type="match status" value="1"/>
</dbReference>
<name>A0ABV2JBY7_9FIRM</name>
<comment type="caution">
    <text evidence="7">The sequence shown here is derived from an EMBL/GenBank/DDBJ whole genome shotgun (WGS) entry which is preliminary data.</text>
</comment>
<comment type="catalytic activity">
    <reaction evidence="1 5">
        <text>a uridine in RNA = a pseudouridine in RNA</text>
        <dbReference type="Rhea" id="RHEA:48348"/>
        <dbReference type="Rhea" id="RHEA-COMP:12068"/>
        <dbReference type="Rhea" id="RHEA-COMP:12069"/>
        <dbReference type="ChEBI" id="CHEBI:65314"/>
        <dbReference type="ChEBI" id="CHEBI:65315"/>
    </reaction>
</comment>
<keyword evidence="3 5" id="KW-0413">Isomerase</keyword>
<gene>
    <name evidence="7" type="ORF">ABID14_001951</name>
</gene>
<evidence type="ECO:0000256" key="4">
    <source>
        <dbReference type="PROSITE-ProRule" id="PRU00182"/>
    </source>
</evidence>
<dbReference type="RefSeq" id="WP_354369494.1">
    <property type="nucleotide sequence ID" value="NZ_JBEPMA010000020.1"/>
</dbReference>
<sequence length="291" mass="33857">MYILKSDDFLNFKVDKKMNTNDFLRERGFSSRLIRKSIREKLIYLNGKNLQENKKLKLNNIISVKIPDELPNGLVEHMPLDILYEDEDIIAINKPPYMVTHTAKDDLSGTLLNYVCGYFDEISLKRKARFANRLDRDTSGIVIIAKSAYAHANISEQFERQITKRYLAIVQGILEKKEGLIEKPIARSDDGIKREVNYVLGKYSKTSYKVIREYNNMSLLDVQLYTGRTHQIRVHLKSIGNPIVGDSLYNCKSSFINRQALHCYYMQIKKVRTAENIEIYAKEPDDFNFLK</sequence>
<dbReference type="PANTHER" id="PTHR21600:SF44">
    <property type="entry name" value="RIBOSOMAL LARGE SUBUNIT PSEUDOURIDINE SYNTHASE D"/>
    <property type="match status" value="1"/>
</dbReference>
<evidence type="ECO:0000313" key="7">
    <source>
        <dbReference type="EMBL" id="MET3618313.1"/>
    </source>
</evidence>
<dbReference type="InterPro" id="IPR050188">
    <property type="entry name" value="RluA_PseudoU_synthase"/>
</dbReference>
<protein>
    <recommendedName>
        <fullName evidence="5">Pseudouridine synthase</fullName>
        <ecNumber evidence="5">5.4.99.-</ecNumber>
    </recommendedName>
</protein>
<dbReference type="SUPFAM" id="SSF55120">
    <property type="entry name" value="Pseudouridine synthase"/>
    <property type="match status" value="1"/>
</dbReference>
<dbReference type="PROSITE" id="PS50889">
    <property type="entry name" value="S4"/>
    <property type="match status" value="1"/>
</dbReference>
<dbReference type="PANTHER" id="PTHR21600">
    <property type="entry name" value="MITOCHONDRIAL RNA PSEUDOURIDINE SYNTHASE"/>
    <property type="match status" value="1"/>
</dbReference>
<dbReference type="PROSITE" id="PS01129">
    <property type="entry name" value="PSI_RLU"/>
    <property type="match status" value="1"/>
</dbReference>
<proteinExistence type="inferred from homology"/>
<comment type="function">
    <text evidence="5">Responsible for synthesis of pseudouridine from uracil.</text>
</comment>
<dbReference type="Pfam" id="PF00849">
    <property type="entry name" value="PseudoU_synth_2"/>
    <property type="match status" value="1"/>
</dbReference>
<evidence type="ECO:0000259" key="6">
    <source>
        <dbReference type="Pfam" id="PF00849"/>
    </source>
</evidence>
<comment type="similarity">
    <text evidence="2 5">Belongs to the pseudouridine synthase RluA family.</text>
</comment>
<dbReference type="Gene3D" id="3.30.2350.10">
    <property type="entry name" value="Pseudouridine synthase"/>
    <property type="match status" value="1"/>
</dbReference>
<dbReference type="Proteomes" id="UP001549162">
    <property type="component" value="Unassembled WGS sequence"/>
</dbReference>
<evidence type="ECO:0000256" key="1">
    <source>
        <dbReference type="ARBA" id="ARBA00000073"/>
    </source>
</evidence>
<evidence type="ECO:0000256" key="3">
    <source>
        <dbReference type="ARBA" id="ARBA00023235"/>
    </source>
</evidence>
<accession>A0ABV2JBY7</accession>
<dbReference type="InterPro" id="IPR006145">
    <property type="entry name" value="PsdUridine_synth_RsuA/RluA"/>
</dbReference>
<dbReference type="InterPro" id="IPR006225">
    <property type="entry name" value="PsdUridine_synth_RluC/D"/>
</dbReference>
<dbReference type="EC" id="5.4.99.-" evidence="5"/>
<feature type="domain" description="Pseudouridine synthase RsuA/RluA-like" evidence="6">
    <location>
        <begin position="88"/>
        <end position="237"/>
    </location>
</feature>
<dbReference type="InterPro" id="IPR006224">
    <property type="entry name" value="PsdUridine_synth_RluA-like_CS"/>
</dbReference>
<keyword evidence="4" id="KW-0694">RNA-binding</keyword>
<keyword evidence="8" id="KW-1185">Reference proteome</keyword>
<dbReference type="InterPro" id="IPR020103">
    <property type="entry name" value="PsdUridine_synth_cat_dom_sf"/>
</dbReference>
<evidence type="ECO:0000313" key="8">
    <source>
        <dbReference type="Proteomes" id="UP001549162"/>
    </source>
</evidence>
<organism evidence="7 8">
    <name type="scientific">Peptoniphilus olsenii</name>
    <dbReference type="NCBI Taxonomy" id="411570"/>
    <lineage>
        <taxon>Bacteria</taxon>
        <taxon>Bacillati</taxon>
        <taxon>Bacillota</taxon>
        <taxon>Tissierellia</taxon>
        <taxon>Tissierellales</taxon>
        <taxon>Peptoniphilaceae</taxon>
        <taxon>Peptoniphilus</taxon>
    </lineage>
</organism>
<dbReference type="NCBIfam" id="TIGR00005">
    <property type="entry name" value="rluA_subfam"/>
    <property type="match status" value="1"/>
</dbReference>
<evidence type="ECO:0000256" key="2">
    <source>
        <dbReference type="ARBA" id="ARBA00010876"/>
    </source>
</evidence>
<evidence type="ECO:0000256" key="5">
    <source>
        <dbReference type="RuleBase" id="RU362028"/>
    </source>
</evidence>
<dbReference type="GO" id="GO:0160140">
    <property type="term" value="F:23S rRNA pseudouridine(1911/1915/1917) synthase activity"/>
    <property type="evidence" value="ECO:0007669"/>
    <property type="project" value="UniProtKB-EC"/>
</dbReference>
<reference evidence="7 8" key="1">
    <citation type="submission" date="2024-06" db="EMBL/GenBank/DDBJ databases">
        <title>Genomic Encyclopedia of Type Strains, Phase IV (KMG-IV): sequencing the most valuable type-strain genomes for metagenomic binning, comparative biology and taxonomic classification.</title>
        <authorList>
            <person name="Goeker M."/>
        </authorList>
    </citation>
    <scope>NUCLEOTIDE SEQUENCE [LARGE SCALE GENOMIC DNA]</scope>
    <source>
        <strain evidence="7 8">DSM 21460</strain>
    </source>
</reference>